<sequence>MGYRYIWIDSLCIIQDDEKDWQTESGNMCSIFQNAALVVAATLSADAGGGCFSSDHYHDSLSHMAVNDLIPIAPLLKRGWVFREGLLASRVSHFLHGELIWECNTEGLCECSDWKLGCKPTVVNQNPSPDEIGVTTAYHKLVEDYSCLSLTFASDKLPGISGVLKQFHSLREDLLGDYLAGLWRKTLIFDLAW</sequence>
<name>A0A8E2EV60_9PEZI</name>
<organism evidence="2 3">
    <name type="scientific">Glonium stellatum</name>
    <dbReference type="NCBI Taxonomy" id="574774"/>
    <lineage>
        <taxon>Eukaryota</taxon>
        <taxon>Fungi</taxon>
        <taxon>Dikarya</taxon>
        <taxon>Ascomycota</taxon>
        <taxon>Pezizomycotina</taxon>
        <taxon>Dothideomycetes</taxon>
        <taxon>Pleosporomycetidae</taxon>
        <taxon>Gloniales</taxon>
        <taxon>Gloniaceae</taxon>
        <taxon>Glonium</taxon>
    </lineage>
</organism>
<dbReference type="AlphaFoldDB" id="A0A8E2EV60"/>
<evidence type="ECO:0000259" key="1">
    <source>
        <dbReference type="Pfam" id="PF06985"/>
    </source>
</evidence>
<feature type="domain" description="Heterokaryon incompatibility" evidence="1">
    <location>
        <begin position="2"/>
        <end position="59"/>
    </location>
</feature>
<feature type="non-terminal residue" evidence="2">
    <location>
        <position position="1"/>
    </location>
</feature>
<reference evidence="2 3" key="1">
    <citation type="journal article" date="2016" name="Nat. Commun.">
        <title>Ectomycorrhizal ecology is imprinted in the genome of the dominant symbiotic fungus Cenococcum geophilum.</title>
        <authorList>
            <consortium name="DOE Joint Genome Institute"/>
            <person name="Peter M."/>
            <person name="Kohler A."/>
            <person name="Ohm R.A."/>
            <person name="Kuo A."/>
            <person name="Krutzmann J."/>
            <person name="Morin E."/>
            <person name="Arend M."/>
            <person name="Barry K.W."/>
            <person name="Binder M."/>
            <person name="Choi C."/>
            <person name="Clum A."/>
            <person name="Copeland A."/>
            <person name="Grisel N."/>
            <person name="Haridas S."/>
            <person name="Kipfer T."/>
            <person name="LaButti K."/>
            <person name="Lindquist E."/>
            <person name="Lipzen A."/>
            <person name="Maire R."/>
            <person name="Meier B."/>
            <person name="Mihaltcheva S."/>
            <person name="Molinier V."/>
            <person name="Murat C."/>
            <person name="Poggeler S."/>
            <person name="Quandt C.A."/>
            <person name="Sperisen C."/>
            <person name="Tritt A."/>
            <person name="Tisserant E."/>
            <person name="Crous P.W."/>
            <person name="Henrissat B."/>
            <person name="Nehls U."/>
            <person name="Egli S."/>
            <person name="Spatafora J.W."/>
            <person name="Grigoriev I.V."/>
            <person name="Martin F.M."/>
        </authorList>
    </citation>
    <scope>NUCLEOTIDE SEQUENCE [LARGE SCALE GENOMIC DNA]</scope>
    <source>
        <strain evidence="2 3">CBS 207.34</strain>
    </source>
</reference>
<dbReference type="InterPro" id="IPR010730">
    <property type="entry name" value="HET"/>
</dbReference>
<dbReference type="EMBL" id="KV750360">
    <property type="protein sequence ID" value="OCL05171.1"/>
    <property type="molecule type" value="Genomic_DNA"/>
</dbReference>
<dbReference type="Pfam" id="PF06985">
    <property type="entry name" value="HET"/>
    <property type="match status" value="1"/>
</dbReference>
<dbReference type="OrthoDB" id="3486565at2759"/>
<gene>
    <name evidence="2" type="ORF">AOQ84DRAFT_414187</name>
</gene>
<keyword evidence="3" id="KW-1185">Reference proteome</keyword>
<dbReference type="PANTHER" id="PTHR33112:SF9">
    <property type="entry name" value="HETEROKARYON INCOMPATIBILITY DOMAIN-CONTAINING PROTEIN"/>
    <property type="match status" value="1"/>
</dbReference>
<proteinExistence type="predicted"/>
<evidence type="ECO:0000313" key="3">
    <source>
        <dbReference type="Proteomes" id="UP000250140"/>
    </source>
</evidence>
<dbReference type="PANTHER" id="PTHR33112">
    <property type="entry name" value="DOMAIN PROTEIN, PUTATIVE-RELATED"/>
    <property type="match status" value="1"/>
</dbReference>
<accession>A0A8E2EV60</accession>
<evidence type="ECO:0000313" key="2">
    <source>
        <dbReference type="EMBL" id="OCL05171.1"/>
    </source>
</evidence>
<dbReference type="Proteomes" id="UP000250140">
    <property type="component" value="Unassembled WGS sequence"/>
</dbReference>
<protein>
    <submittedName>
        <fullName evidence="2">HET-domain-containing protein</fullName>
    </submittedName>
</protein>